<dbReference type="EMBL" id="JBBKZT010000022">
    <property type="protein sequence ID" value="MEJ8851380.1"/>
    <property type="molecule type" value="Genomic_DNA"/>
</dbReference>
<dbReference type="InterPro" id="IPR036291">
    <property type="entry name" value="NAD(P)-bd_dom_sf"/>
</dbReference>
<sequence length="301" mass="32372">MKFLDEHAVRRLLQMDALIPAMEDALRALSSGGAVQPLRNVLSVPGQGGFFFTMPASVSGQLGAKLVTFYPDNKGVHTHHALILLFRQETGEPMAVMDGRLITEMRTAAVSAVATRLLARKDARSLAILGAGVQAKSHLEALRLIRPFEEVSVWSPNHGEAFAREHGVRAASSAEDAVLGADVIVVATTSRTPVLKGRWLKPGVHINTVGAPRPDWRELDDEALGRCRLYVEAREAASRESGDVIAAGHIFAELGEVIEGSRPGRQHPDDITLFKSVGVAVEDIASAGLVYRALMNAAQPQ</sequence>
<name>A0ABU8WV25_9BURK</name>
<dbReference type="RefSeq" id="WP_340346999.1">
    <property type="nucleotide sequence ID" value="NZ_JBBKZT010000022.1"/>
</dbReference>
<comment type="caution">
    <text evidence="1">The sequence shown here is derived from an EMBL/GenBank/DDBJ whole genome shotgun (WGS) entry which is preliminary data.</text>
</comment>
<dbReference type="Proteomes" id="UP001385892">
    <property type="component" value="Unassembled WGS sequence"/>
</dbReference>
<keyword evidence="2" id="KW-1185">Reference proteome</keyword>
<evidence type="ECO:0000313" key="1">
    <source>
        <dbReference type="EMBL" id="MEJ8851380.1"/>
    </source>
</evidence>
<dbReference type="InterPro" id="IPR003462">
    <property type="entry name" value="ODC_Mu_crystall"/>
</dbReference>
<organism evidence="1 2">
    <name type="scientific">Variovorax rhizosphaerae</name>
    <dbReference type="NCBI Taxonomy" id="1836200"/>
    <lineage>
        <taxon>Bacteria</taxon>
        <taxon>Pseudomonadati</taxon>
        <taxon>Pseudomonadota</taxon>
        <taxon>Betaproteobacteria</taxon>
        <taxon>Burkholderiales</taxon>
        <taxon>Comamonadaceae</taxon>
        <taxon>Variovorax</taxon>
    </lineage>
</organism>
<dbReference type="Gene3D" id="3.30.1780.10">
    <property type="entry name" value="ornithine cyclodeaminase, domain 1"/>
    <property type="match status" value="1"/>
</dbReference>
<dbReference type="PANTHER" id="PTHR13812:SF19">
    <property type="entry name" value="KETIMINE REDUCTASE MU-CRYSTALLIN"/>
    <property type="match status" value="1"/>
</dbReference>
<proteinExistence type="predicted"/>
<evidence type="ECO:0000313" key="2">
    <source>
        <dbReference type="Proteomes" id="UP001385892"/>
    </source>
</evidence>
<dbReference type="InterPro" id="IPR023401">
    <property type="entry name" value="ODC_N"/>
</dbReference>
<dbReference type="PIRSF" id="PIRSF001439">
    <property type="entry name" value="CryM"/>
    <property type="match status" value="1"/>
</dbReference>
<dbReference type="PANTHER" id="PTHR13812">
    <property type="entry name" value="KETIMINE REDUCTASE MU-CRYSTALLIN"/>
    <property type="match status" value="1"/>
</dbReference>
<gene>
    <name evidence="1" type="ORF">WKW82_32415</name>
</gene>
<dbReference type="SUPFAM" id="SSF51735">
    <property type="entry name" value="NAD(P)-binding Rossmann-fold domains"/>
    <property type="match status" value="1"/>
</dbReference>
<protein>
    <recommendedName>
        <fullName evidence="3">Ornithine cyclodeaminase family protein</fullName>
    </recommendedName>
</protein>
<dbReference type="Pfam" id="PF02423">
    <property type="entry name" value="OCD_Mu_crystall"/>
    <property type="match status" value="1"/>
</dbReference>
<evidence type="ECO:0008006" key="3">
    <source>
        <dbReference type="Google" id="ProtNLM"/>
    </source>
</evidence>
<dbReference type="Gene3D" id="3.40.50.720">
    <property type="entry name" value="NAD(P)-binding Rossmann-like Domain"/>
    <property type="match status" value="1"/>
</dbReference>
<reference evidence="1 2" key="1">
    <citation type="submission" date="2024-03" db="EMBL/GenBank/DDBJ databases">
        <title>Novel species of the genus Variovorax.</title>
        <authorList>
            <person name="Liu Q."/>
            <person name="Xin Y.-H."/>
        </authorList>
    </citation>
    <scope>NUCLEOTIDE SEQUENCE [LARGE SCALE GENOMIC DNA]</scope>
    <source>
        <strain evidence="1 2">KACC 18900</strain>
    </source>
</reference>
<accession>A0ABU8WV25</accession>